<reference evidence="1 2" key="1">
    <citation type="journal article" date="2016" name="Nat. Commun.">
        <title>Thousands of microbial genomes shed light on interconnected biogeochemical processes in an aquifer system.</title>
        <authorList>
            <person name="Anantharaman K."/>
            <person name="Brown C.T."/>
            <person name="Hug L.A."/>
            <person name="Sharon I."/>
            <person name="Castelle C.J."/>
            <person name="Probst A.J."/>
            <person name="Thomas B.C."/>
            <person name="Singh A."/>
            <person name="Wilkins M.J."/>
            <person name="Karaoz U."/>
            <person name="Brodie E.L."/>
            <person name="Williams K.H."/>
            <person name="Hubbard S.S."/>
            <person name="Banfield J.F."/>
        </authorList>
    </citation>
    <scope>NUCLEOTIDE SEQUENCE [LARGE SCALE GENOMIC DNA]</scope>
</reference>
<organism evidence="1 2">
    <name type="scientific">Candidatus Daviesbacteria bacterium RIFCSPLOWO2_01_FULL_40_24</name>
    <dbReference type="NCBI Taxonomy" id="1797787"/>
    <lineage>
        <taxon>Bacteria</taxon>
        <taxon>Candidatus Daviesiibacteriota</taxon>
    </lineage>
</organism>
<name>A0A1F5MK35_9BACT</name>
<dbReference type="EMBL" id="MFDO01000009">
    <property type="protein sequence ID" value="OGE65731.1"/>
    <property type="molecule type" value="Genomic_DNA"/>
</dbReference>
<proteinExistence type="predicted"/>
<gene>
    <name evidence="1" type="ORF">A3B49_02650</name>
</gene>
<dbReference type="Proteomes" id="UP000178017">
    <property type="component" value="Unassembled WGS sequence"/>
</dbReference>
<evidence type="ECO:0000313" key="2">
    <source>
        <dbReference type="Proteomes" id="UP000178017"/>
    </source>
</evidence>
<accession>A0A1F5MK35</accession>
<protein>
    <submittedName>
        <fullName evidence="1">Uncharacterized protein</fullName>
    </submittedName>
</protein>
<dbReference type="AlphaFoldDB" id="A0A1F5MK35"/>
<sequence length="241" mass="27799">MVIWLLLFFIVILISFVLAIRSLRHYRENPARLGVTFSLYLIQNTSALTESLLEELNREVLEKRLVISFERLYKGDKKALIIYGPSLLLTNRVEKLGLLELEDYAIRTHLHTQALEIGVKANADFQATNFHLAVDRIGLQDQEQLWWQVIVQPQIKNKGEIELNSLIRVVIHTQEVSRLAQIQGLLMSGLEESHLTRLPQTHSSKQILKFYKERVAFRPFSTNKESLLLNLNDLFGLISIA</sequence>
<comment type="caution">
    <text evidence="1">The sequence shown here is derived from an EMBL/GenBank/DDBJ whole genome shotgun (WGS) entry which is preliminary data.</text>
</comment>
<evidence type="ECO:0000313" key="1">
    <source>
        <dbReference type="EMBL" id="OGE65731.1"/>
    </source>
</evidence>